<dbReference type="Pfam" id="PF06985">
    <property type="entry name" value="HET"/>
    <property type="match status" value="1"/>
</dbReference>
<proteinExistence type="predicted"/>
<evidence type="ECO:0000313" key="2">
    <source>
        <dbReference type="EMBL" id="KAH7078494.1"/>
    </source>
</evidence>
<dbReference type="Proteomes" id="UP000813461">
    <property type="component" value="Unassembled WGS sequence"/>
</dbReference>
<protein>
    <submittedName>
        <fullName evidence="2">Heterokaryon incompatibility protein-domain-containing protein</fullName>
    </submittedName>
</protein>
<dbReference type="OrthoDB" id="3553147at2759"/>
<name>A0A8K0QYJ9_9PLEO</name>
<keyword evidence="3" id="KW-1185">Reference proteome</keyword>
<evidence type="ECO:0000259" key="1">
    <source>
        <dbReference type="Pfam" id="PF06985"/>
    </source>
</evidence>
<organism evidence="2 3">
    <name type="scientific">Paraphoma chrysanthemicola</name>
    <dbReference type="NCBI Taxonomy" id="798071"/>
    <lineage>
        <taxon>Eukaryota</taxon>
        <taxon>Fungi</taxon>
        <taxon>Dikarya</taxon>
        <taxon>Ascomycota</taxon>
        <taxon>Pezizomycotina</taxon>
        <taxon>Dothideomycetes</taxon>
        <taxon>Pleosporomycetidae</taxon>
        <taxon>Pleosporales</taxon>
        <taxon>Pleosporineae</taxon>
        <taxon>Phaeosphaeriaceae</taxon>
        <taxon>Paraphoma</taxon>
    </lineage>
</organism>
<feature type="domain" description="Heterokaryon incompatibility" evidence="1">
    <location>
        <begin position="65"/>
        <end position="241"/>
    </location>
</feature>
<reference evidence="2" key="1">
    <citation type="journal article" date="2021" name="Nat. Commun.">
        <title>Genetic determinants of endophytism in the Arabidopsis root mycobiome.</title>
        <authorList>
            <person name="Mesny F."/>
            <person name="Miyauchi S."/>
            <person name="Thiergart T."/>
            <person name="Pickel B."/>
            <person name="Atanasova L."/>
            <person name="Karlsson M."/>
            <person name="Huettel B."/>
            <person name="Barry K.W."/>
            <person name="Haridas S."/>
            <person name="Chen C."/>
            <person name="Bauer D."/>
            <person name="Andreopoulos W."/>
            <person name="Pangilinan J."/>
            <person name="LaButti K."/>
            <person name="Riley R."/>
            <person name="Lipzen A."/>
            <person name="Clum A."/>
            <person name="Drula E."/>
            <person name="Henrissat B."/>
            <person name="Kohler A."/>
            <person name="Grigoriev I.V."/>
            <person name="Martin F.M."/>
            <person name="Hacquard S."/>
        </authorList>
    </citation>
    <scope>NUCLEOTIDE SEQUENCE</scope>
    <source>
        <strain evidence="2">MPI-SDFR-AT-0120</strain>
    </source>
</reference>
<gene>
    <name evidence="2" type="ORF">FB567DRAFT_552476</name>
</gene>
<dbReference type="Pfam" id="PF26639">
    <property type="entry name" value="Het-6_barrel"/>
    <property type="match status" value="1"/>
</dbReference>
<dbReference type="PANTHER" id="PTHR24148:SF73">
    <property type="entry name" value="HET DOMAIN PROTEIN (AFU_ORTHOLOGUE AFUA_8G01020)"/>
    <property type="match status" value="1"/>
</dbReference>
<dbReference type="AlphaFoldDB" id="A0A8K0QYJ9"/>
<dbReference type="EMBL" id="JAGMVJ010000017">
    <property type="protein sequence ID" value="KAH7078494.1"/>
    <property type="molecule type" value="Genomic_DNA"/>
</dbReference>
<dbReference type="InterPro" id="IPR052895">
    <property type="entry name" value="HetReg/Transcr_Mod"/>
</dbReference>
<sequence>MSFFVYRSLTPNEKRIRLINLLPRSARAPLTKSQSESLTDAGVAEAELRVKCTISHVSLGRTLPYLALSYTWGDASKTGIILVGDALLKVGKNLEVALAHLTKDDEPLTLWIDALCIDQNDNVEKSEQVQQMHQIYSRAAAVITWLGPAADNSDVVMDWIQQYGSLAHKFGIGNKPELRLRRLLQKLEADPVSLEQEGLRKFLEEISAQLSHSSHDHDSVSWALSKFFKRSYWRRIWVVQELVHAKSVQFLCGDKVVLEEPLHHALRLVRNFGQHWHFQHPQAVDLEVESNAIDTRSPINMLKFRRADGFFPLIYLMRTLRYFNATDPRDRIFALLSFAADTAGLGLRPNYEISHQQVYLEATISLLKDGYFDILSLCGAHAAPSELPSWVPDFAKMSYRAPLQQRAMKRGAASITTVLQPEYRASENAQHKHSFLAFNRAPPVSVSLYAKFMGQVVNVGTVWQPQGFQKWLQELTEFSHADGLSRDDDHMKAILRTAVADQEIRQATQKPRMSERVLKNVHSLLQSLDLSTADAQSFLSLGIKDYLYQLQDVAYERRPFSMSTGHIGIGPSQMMTGDSLYVLSGADVPFILRSSADGRLELIGEAYVHGIMDGEALKEGSSADLISLH</sequence>
<evidence type="ECO:0000313" key="3">
    <source>
        <dbReference type="Proteomes" id="UP000813461"/>
    </source>
</evidence>
<dbReference type="PANTHER" id="PTHR24148">
    <property type="entry name" value="ANKYRIN REPEAT DOMAIN-CONTAINING PROTEIN 39 HOMOLOG-RELATED"/>
    <property type="match status" value="1"/>
</dbReference>
<comment type="caution">
    <text evidence="2">The sequence shown here is derived from an EMBL/GenBank/DDBJ whole genome shotgun (WGS) entry which is preliminary data.</text>
</comment>
<accession>A0A8K0QYJ9</accession>
<dbReference type="InterPro" id="IPR010730">
    <property type="entry name" value="HET"/>
</dbReference>